<feature type="chain" id="PRO_5041274250" evidence="1">
    <location>
        <begin position="22"/>
        <end position="153"/>
    </location>
</feature>
<evidence type="ECO:0000313" key="2">
    <source>
        <dbReference type="EMBL" id="KAK0475584.1"/>
    </source>
</evidence>
<name>A0AA39P145_9AGAR</name>
<accession>A0AA39P145</accession>
<reference evidence="2" key="1">
    <citation type="submission" date="2023-06" db="EMBL/GenBank/DDBJ databases">
        <authorList>
            <consortium name="Lawrence Berkeley National Laboratory"/>
            <person name="Ahrendt S."/>
            <person name="Sahu N."/>
            <person name="Indic B."/>
            <person name="Wong-Bajracharya J."/>
            <person name="Merenyi Z."/>
            <person name="Ke H.-M."/>
            <person name="Monk M."/>
            <person name="Kocsube S."/>
            <person name="Drula E."/>
            <person name="Lipzen A."/>
            <person name="Balint B."/>
            <person name="Henrissat B."/>
            <person name="Andreopoulos B."/>
            <person name="Martin F.M."/>
            <person name="Harder C.B."/>
            <person name="Rigling D."/>
            <person name="Ford K.L."/>
            <person name="Foster G.D."/>
            <person name="Pangilinan J."/>
            <person name="Papanicolaou A."/>
            <person name="Barry K."/>
            <person name="LaButti K."/>
            <person name="Viragh M."/>
            <person name="Koriabine M."/>
            <person name="Yan M."/>
            <person name="Riley R."/>
            <person name="Champramary S."/>
            <person name="Plett K.L."/>
            <person name="Tsai I.J."/>
            <person name="Slot J."/>
            <person name="Sipos G."/>
            <person name="Plett J."/>
            <person name="Nagy L.G."/>
            <person name="Grigoriev I.V."/>
        </authorList>
    </citation>
    <scope>NUCLEOTIDE SEQUENCE</scope>
    <source>
        <strain evidence="2">HWK02</strain>
    </source>
</reference>
<evidence type="ECO:0000256" key="1">
    <source>
        <dbReference type="SAM" id="SignalP"/>
    </source>
</evidence>
<organism evidence="2 3">
    <name type="scientific">Armillaria luteobubalina</name>
    <dbReference type="NCBI Taxonomy" id="153913"/>
    <lineage>
        <taxon>Eukaryota</taxon>
        <taxon>Fungi</taxon>
        <taxon>Dikarya</taxon>
        <taxon>Basidiomycota</taxon>
        <taxon>Agaricomycotina</taxon>
        <taxon>Agaricomycetes</taxon>
        <taxon>Agaricomycetidae</taxon>
        <taxon>Agaricales</taxon>
        <taxon>Marasmiineae</taxon>
        <taxon>Physalacriaceae</taxon>
        <taxon>Armillaria</taxon>
    </lineage>
</organism>
<gene>
    <name evidence="2" type="ORF">EDD18DRAFT_1389205</name>
</gene>
<keyword evidence="1" id="KW-0732">Signal</keyword>
<evidence type="ECO:0000313" key="3">
    <source>
        <dbReference type="Proteomes" id="UP001175228"/>
    </source>
</evidence>
<dbReference type="Proteomes" id="UP001175228">
    <property type="component" value="Unassembled WGS sequence"/>
</dbReference>
<dbReference type="AlphaFoldDB" id="A0AA39P145"/>
<sequence>MQFFTLSNFFSLVAMVVIGSATPTPDPEPASAAFIWTDTQFDHWLATTDANITYYGNTTSNPLAPHDTSITRVTYCSSLVGDACGGACSVYYGGATCLNAPDTVCLAATNNVGFCSSAGCIGSCTLLTSCIFQLEGGFCYTPDTKSIIVSTLW</sequence>
<protein>
    <submittedName>
        <fullName evidence="2">Uncharacterized protein</fullName>
    </submittedName>
</protein>
<feature type="signal peptide" evidence="1">
    <location>
        <begin position="1"/>
        <end position="21"/>
    </location>
</feature>
<proteinExistence type="predicted"/>
<keyword evidence="3" id="KW-1185">Reference proteome</keyword>
<dbReference type="EMBL" id="JAUEPU010000150">
    <property type="protein sequence ID" value="KAK0475584.1"/>
    <property type="molecule type" value="Genomic_DNA"/>
</dbReference>
<comment type="caution">
    <text evidence="2">The sequence shown here is derived from an EMBL/GenBank/DDBJ whole genome shotgun (WGS) entry which is preliminary data.</text>
</comment>